<accession>A0A1B7MI07</accession>
<evidence type="ECO:0000313" key="2">
    <source>
        <dbReference type="Proteomes" id="UP000092154"/>
    </source>
</evidence>
<protein>
    <recommendedName>
        <fullName evidence="3">Retrotransposon gag domain-containing protein</fullName>
    </recommendedName>
</protein>
<dbReference type="AlphaFoldDB" id="A0A1B7MI07"/>
<gene>
    <name evidence="1" type="ORF">K503DRAFT_702341</name>
</gene>
<sequence length="167" mass="19994">MSGVKIKTPFVWNGRADLDLFDQWCYEVDTWFILSSLEEKYVIRMLVQFLSHLPSRFFMKYIAQAPETWTLKNVYLSLFDYCFPSNFKLQLRARLTKAQHGRDTKVRDFVRDLETLALRFPDINAGQVKDIFWRGLHQYLRLYLIEQGMNPERNDLPELVEMACRKE</sequence>
<keyword evidence="2" id="KW-1185">Reference proteome</keyword>
<dbReference type="OrthoDB" id="2630823at2759"/>
<evidence type="ECO:0000313" key="1">
    <source>
        <dbReference type="EMBL" id="OAX32230.1"/>
    </source>
</evidence>
<dbReference type="InParanoid" id="A0A1B7MI07"/>
<name>A0A1B7MI07_9AGAM</name>
<dbReference type="Proteomes" id="UP000092154">
    <property type="component" value="Unassembled WGS sequence"/>
</dbReference>
<evidence type="ECO:0008006" key="3">
    <source>
        <dbReference type="Google" id="ProtNLM"/>
    </source>
</evidence>
<organism evidence="1 2">
    <name type="scientific">Rhizopogon vinicolor AM-OR11-026</name>
    <dbReference type="NCBI Taxonomy" id="1314800"/>
    <lineage>
        <taxon>Eukaryota</taxon>
        <taxon>Fungi</taxon>
        <taxon>Dikarya</taxon>
        <taxon>Basidiomycota</taxon>
        <taxon>Agaricomycotina</taxon>
        <taxon>Agaricomycetes</taxon>
        <taxon>Agaricomycetidae</taxon>
        <taxon>Boletales</taxon>
        <taxon>Suillineae</taxon>
        <taxon>Rhizopogonaceae</taxon>
        <taxon>Rhizopogon</taxon>
    </lineage>
</organism>
<dbReference type="EMBL" id="KV449072">
    <property type="protein sequence ID" value="OAX32230.1"/>
    <property type="molecule type" value="Genomic_DNA"/>
</dbReference>
<feature type="non-terminal residue" evidence="1">
    <location>
        <position position="167"/>
    </location>
</feature>
<reference evidence="1 2" key="1">
    <citation type="submission" date="2016-06" db="EMBL/GenBank/DDBJ databases">
        <title>Comparative genomics of the ectomycorrhizal sister species Rhizopogon vinicolor and Rhizopogon vesiculosus (Basidiomycota: Boletales) reveals a divergence of the mating type B locus.</title>
        <authorList>
            <consortium name="DOE Joint Genome Institute"/>
            <person name="Mujic A.B."/>
            <person name="Kuo A."/>
            <person name="Tritt A."/>
            <person name="Lipzen A."/>
            <person name="Chen C."/>
            <person name="Johnson J."/>
            <person name="Sharma A."/>
            <person name="Barry K."/>
            <person name="Grigoriev I.V."/>
            <person name="Spatafora J.W."/>
        </authorList>
    </citation>
    <scope>NUCLEOTIDE SEQUENCE [LARGE SCALE GENOMIC DNA]</scope>
    <source>
        <strain evidence="1 2">AM-OR11-026</strain>
    </source>
</reference>
<proteinExistence type="predicted"/>
<dbReference type="STRING" id="1314800.A0A1B7MI07"/>